<evidence type="ECO:0000313" key="1">
    <source>
        <dbReference type="EMBL" id="SFN35587.1"/>
    </source>
</evidence>
<reference evidence="2" key="1">
    <citation type="submission" date="2016-10" db="EMBL/GenBank/DDBJ databases">
        <authorList>
            <person name="Varghese N."/>
            <person name="Submissions S."/>
        </authorList>
    </citation>
    <scope>NUCLEOTIDE SEQUENCE [LARGE SCALE GENOMIC DNA]</scope>
    <source>
        <strain evidence="2">DSM 25575</strain>
    </source>
</reference>
<proteinExistence type="predicted"/>
<gene>
    <name evidence="1" type="ORF">SAMN05421594_2296</name>
</gene>
<keyword evidence="2" id="KW-1185">Reference proteome</keyword>
<evidence type="ECO:0000313" key="2">
    <source>
        <dbReference type="Proteomes" id="UP000198769"/>
    </source>
</evidence>
<dbReference type="AlphaFoldDB" id="A0A1I4YC08"/>
<protein>
    <submittedName>
        <fullName evidence="1">Uncharacterized protein</fullName>
    </submittedName>
</protein>
<name>A0A1I4YC08_CHROL</name>
<organism evidence="1 2">
    <name type="scientific">Chryseobacterium oleae</name>
    <dbReference type="NCBI Taxonomy" id="491207"/>
    <lineage>
        <taxon>Bacteria</taxon>
        <taxon>Pseudomonadati</taxon>
        <taxon>Bacteroidota</taxon>
        <taxon>Flavobacteriia</taxon>
        <taxon>Flavobacteriales</taxon>
        <taxon>Weeksellaceae</taxon>
        <taxon>Chryseobacterium group</taxon>
        <taxon>Chryseobacterium</taxon>
    </lineage>
</organism>
<accession>A0A1I4YC08</accession>
<sequence length="52" mass="6204">MSSGLSDIRKLLAKNAEWRKFSTQKNRTKYIARLSIEYKICYLNVKAYYLNL</sequence>
<dbReference type="EMBL" id="FOVD01000003">
    <property type="protein sequence ID" value="SFN35587.1"/>
    <property type="molecule type" value="Genomic_DNA"/>
</dbReference>
<dbReference type="Proteomes" id="UP000198769">
    <property type="component" value="Unassembled WGS sequence"/>
</dbReference>